<proteinExistence type="predicted"/>
<name>A0A6A5QPN3_AMPQU</name>
<reference evidence="3" key="1">
    <citation type="journal article" date="2020" name="Stud. Mycol.">
        <title>101 Dothideomycetes genomes: a test case for predicting lifestyles and emergence of pathogens.</title>
        <authorList>
            <person name="Haridas S."/>
            <person name="Albert R."/>
            <person name="Binder M."/>
            <person name="Bloem J."/>
            <person name="Labutti K."/>
            <person name="Salamov A."/>
            <person name="Andreopoulos B."/>
            <person name="Baker S."/>
            <person name="Barry K."/>
            <person name="Bills G."/>
            <person name="Bluhm B."/>
            <person name="Cannon C."/>
            <person name="Castanera R."/>
            <person name="Culley D."/>
            <person name="Daum C."/>
            <person name="Ezra D."/>
            <person name="Gonzalez J."/>
            <person name="Henrissat B."/>
            <person name="Kuo A."/>
            <person name="Liang C."/>
            <person name="Lipzen A."/>
            <person name="Lutzoni F."/>
            <person name="Magnuson J."/>
            <person name="Mondo S."/>
            <person name="Nolan M."/>
            <person name="Ohm R."/>
            <person name="Pangilinan J."/>
            <person name="Park H.-J."/>
            <person name="Ramirez L."/>
            <person name="Alfaro M."/>
            <person name="Sun H."/>
            <person name="Tritt A."/>
            <person name="Yoshinaga Y."/>
            <person name="Zwiers L.-H."/>
            <person name="Turgeon B."/>
            <person name="Goodwin S."/>
            <person name="Spatafora J."/>
            <person name="Crous P."/>
            <person name="Grigoriev I."/>
        </authorList>
    </citation>
    <scope>NUCLEOTIDE SEQUENCE</scope>
    <source>
        <strain evidence="3">HMLAC05119</strain>
    </source>
</reference>
<feature type="compositionally biased region" description="Basic and acidic residues" evidence="2">
    <location>
        <begin position="43"/>
        <end position="63"/>
    </location>
</feature>
<dbReference type="OrthoDB" id="10380619at2759"/>
<organism evidence="3 4">
    <name type="scientific">Ampelomyces quisqualis</name>
    <name type="common">Powdery mildew agent</name>
    <dbReference type="NCBI Taxonomy" id="50730"/>
    <lineage>
        <taxon>Eukaryota</taxon>
        <taxon>Fungi</taxon>
        <taxon>Dikarya</taxon>
        <taxon>Ascomycota</taxon>
        <taxon>Pezizomycotina</taxon>
        <taxon>Dothideomycetes</taxon>
        <taxon>Pleosporomycetidae</taxon>
        <taxon>Pleosporales</taxon>
        <taxon>Pleosporineae</taxon>
        <taxon>Phaeosphaeriaceae</taxon>
        <taxon>Ampelomyces</taxon>
    </lineage>
</organism>
<evidence type="ECO:0000256" key="1">
    <source>
        <dbReference type="SAM" id="Coils"/>
    </source>
</evidence>
<feature type="region of interest" description="Disordered" evidence="2">
    <location>
        <begin position="216"/>
        <end position="246"/>
    </location>
</feature>
<protein>
    <submittedName>
        <fullName evidence="3">Uncharacterized protein</fullName>
    </submittedName>
</protein>
<evidence type="ECO:0000256" key="2">
    <source>
        <dbReference type="SAM" id="MobiDB-lite"/>
    </source>
</evidence>
<evidence type="ECO:0000313" key="4">
    <source>
        <dbReference type="Proteomes" id="UP000800096"/>
    </source>
</evidence>
<gene>
    <name evidence="3" type="ORF">BDU57DRAFT_245406</name>
</gene>
<feature type="coiled-coil region" evidence="1">
    <location>
        <begin position="81"/>
        <end position="194"/>
    </location>
</feature>
<feature type="region of interest" description="Disordered" evidence="2">
    <location>
        <begin position="1"/>
        <end position="74"/>
    </location>
</feature>
<dbReference type="AlphaFoldDB" id="A0A6A5QPN3"/>
<keyword evidence="1" id="KW-0175">Coiled coil</keyword>
<accession>A0A6A5QPN3</accession>
<sequence>MAASPKLTIREPAELLLPAQPDPTNNEDADENFIPFTESPSNSDDHSHGFHESDQNDDYHDGKQPPAVPNGTYSESLTRLQNGYRTAISALEAQIEALKQDLAAAHSHPIDANTTQHLSDLESENDRLRLELHAARSKPAELKVHIVQLQASLAKKNTTIKEKNSRILHIEQANRRLEVELKAARKNTKDAEMVAAAAMGNTRASEMNRMEAYGGWPERATNPVQKKRKRIDFAKEGHADNPWVLD</sequence>
<dbReference type="Proteomes" id="UP000800096">
    <property type="component" value="Unassembled WGS sequence"/>
</dbReference>
<dbReference type="EMBL" id="ML979135">
    <property type="protein sequence ID" value="KAF1916818.1"/>
    <property type="molecule type" value="Genomic_DNA"/>
</dbReference>
<keyword evidence="4" id="KW-1185">Reference proteome</keyword>
<evidence type="ECO:0000313" key="3">
    <source>
        <dbReference type="EMBL" id="KAF1916818.1"/>
    </source>
</evidence>